<evidence type="ECO:0000256" key="4">
    <source>
        <dbReference type="ARBA" id="ARBA00023128"/>
    </source>
</evidence>
<evidence type="ECO:0000256" key="3">
    <source>
        <dbReference type="ARBA" id="ARBA00022980"/>
    </source>
</evidence>
<dbReference type="PANTHER" id="PTHR12534">
    <property type="entry name" value="30S RIBOSOMAL PROTEIN S2 PROKARYOTIC AND ORGANELLAR"/>
    <property type="match status" value="1"/>
</dbReference>
<dbReference type="InterPro" id="IPR018130">
    <property type="entry name" value="Ribosomal_uS2_CS"/>
</dbReference>
<organism evidence="10">
    <name type="scientific">Scylla olivacea</name>
    <name type="common">Orange mud crab</name>
    <name type="synonym">Cancer olivacea</name>
    <dbReference type="NCBI Taxonomy" id="85551"/>
    <lineage>
        <taxon>Eukaryota</taxon>
        <taxon>Metazoa</taxon>
        <taxon>Ecdysozoa</taxon>
        <taxon>Arthropoda</taxon>
        <taxon>Crustacea</taxon>
        <taxon>Multicrustacea</taxon>
        <taxon>Malacostraca</taxon>
        <taxon>Eumalacostraca</taxon>
        <taxon>Eucarida</taxon>
        <taxon>Decapoda</taxon>
        <taxon>Pleocyemata</taxon>
        <taxon>Brachyura</taxon>
        <taxon>Eubrachyura</taxon>
        <taxon>Portunoidea</taxon>
        <taxon>Portunidae</taxon>
        <taxon>Portuninae</taxon>
        <taxon>Scylla</taxon>
    </lineage>
</organism>
<dbReference type="GO" id="GO:0003735">
    <property type="term" value="F:structural constituent of ribosome"/>
    <property type="evidence" value="ECO:0007669"/>
    <property type="project" value="InterPro"/>
</dbReference>
<evidence type="ECO:0000256" key="5">
    <source>
        <dbReference type="ARBA" id="ARBA00023274"/>
    </source>
</evidence>
<evidence type="ECO:0000256" key="6">
    <source>
        <dbReference type="ARBA" id="ARBA00059792"/>
    </source>
</evidence>
<comment type="function">
    <text evidence="6">Required for mitoribosome formation and stability, and mitochondrial translation.</text>
</comment>
<feature type="compositionally biased region" description="Low complexity" evidence="9">
    <location>
        <begin position="33"/>
        <end position="47"/>
    </location>
</feature>
<protein>
    <recommendedName>
        <fullName evidence="7">Small ribosomal subunit protein uS2m</fullName>
    </recommendedName>
    <alternativeName>
        <fullName evidence="8">28S ribosomal protein S2, mitochondrial</fullName>
    </alternativeName>
</protein>
<dbReference type="PROSITE" id="PS00962">
    <property type="entry name" value="RIBOSOMAL_S2_1"/>
    <property type="match status" value="1"/>
</dbReference>
<feature type="region of interest" description="Disordered" evidence="9">
    <location>
        <begin position="26"/>
        <end position="49"/>
    </location>
</feature>
<proteinExistence type="inferred from homology"/>
<dbReference type="NCBIfam" id="TIGR01011">
    <property type="entry name" value="rpsB_bact"/>
    <property type="match status" value="1"/>
</dbReference>
<dbReference type="GO" id="GO:0006412">
    <property type="term" value="P:translation"/>
    <property type="evidence" value="ECO:0007669"/>
    <property type="project" value="InterPro"/>
</dbReference>
<reference evidence="10" key="1">
    <citation type="submission" date="2015-09" db="EMBL/GenBank/DDBJ databases">
        <title>Scylla olivacea transcriptome.</title>
        <authorList>
            <person name="Ikhwanuddin M."/>
        </authorList>
    </citation>
    <scope>NUCLEOTIDE SEQUENCE</scope>
</reference>
<keyword evidence="4" id="KW-0496">Mitochondrion</keyword>
<dbReference type="GO" id="GO:0005743">
    <property type="term" value="C:mitochondrial inner membrane"/>
    <property type="evidence" value="ECO:0007669"/>
    <property type="project" value="UniProtKB-ARBA"/>
</dbReference>
<dbReference type="PRINTS" id="PR00395">
    <property type="entry name" value="RIBOSOMALS2"/>
</dbReference>
<sequence>MATLSRRIPRRLGWWLGQAGRRAFASSSTPTLTTAQPAEASQAPQEAPETDYVSEQLKKALKHPDYFKVAELFTVEDLFNARVHLGHTEGSLDEHMSQFVFGSRLGHLIIDLDQTAVLLRDALNFIAHIAFRGGIILFIGRTPQHQLLIEDTAKECGEYAHTRFWQGGVLTNSTVQFGCVTRLPDLIIALHTMNNVISQHTAIRDAAKMLIPTVAVVDTNCNPNLVTYPIPGNDDSAASVHLYCKLFKAAILRGKEKRKELLKL</sequence>
<evidence type="ECO:0000256" key="8">
    <source>
        <dbReference type="ARBA" id="ARBA00083109"/>
    </source>
</evidence>
<keyword evidence="3" id="KW-0689">Ribosomal protein</keyword>
<dbReference type="EMBL" id="GDRN01056185">
    <property type="protein sequence ID" value="JAI65860.1"/>
    <property type="molecule type" value="Transcribed_RNA"/>
</dbReference>
<dbReference type="Gene3D" id="3.40.50.10490">
    <property type="entry name" value="Glucose-6-phosphate isomerase like protein, domain 1"/>
    <property type="match status" value="1"/>
</dbReference>
<comment type="similarity">
    <text evidence="2">Belongs to the universal ribosomal protein uS2 family.</text>
</comment>
<dbReference type="PANTHER" id="PTHR12534:SF0">
    <property type="entry name" value="SMALL RIBOSOMAL SUBUNIT PROTEIN US2M"/>
    <property type="match status" value="1"/>
</dbReference>
<dbReference type="CDD" id="cd01425">
    <property type="entry name" value="RPS2"/>
    <property type="match status" value="1"/>
</dbReference>
<evidence type="ECO:0000256" key="1">
    <source>
        <dbReference type="ARBA" id="ARBA00004173"/>
    </source>
</evidence>
<accession>A0A0P4WVB6</accession>
<dbReference type="InterPro" id="IPR001865">
    <property type="entry name" value="Ribosomal_uS2"/>
</dbReference>
<dbReference type="FunFam" id="3.40.50.10490:FF:000026">
    <property type="entry name" value="28S ribosomal protein S2, mitochondrial"/>
    <property type="match status" value="1"/>
</dbReference>
<dbReference type="InterPro" id="IPR023591">
    <property type="entry name" value="Ribosomal_uS2_flav_dom_sf"/>
</dbReference>
<keyword evidence="5" id="KW-0687">Ribonucleoprotein</keyword>
<dbReference type="Pfam" id="PF00318">
    <property type="entry name" value="Ribosomal_S2"/>
    <property type="match status" value="2"/>
</dbReference>
<dbReference type="InterPro" id="IPR005706">
    <property type="entry name" value="Ribosomal_uS2_bac/mit/plastid"/>
</dbReference>
<evidence type="ECO:0000256" key="2">
    <source>
        <dbReference type="ARBA" id="ARBA00006242"/>
    </source>
</evidence>
<name>A0A0P4WVB6_SCYOL</name>
<evidence type="ECO:0000256" key="7">
    <source>
        <dbReference type="ARBA" id="ARBA00071390"/>
    </source>
</evidence>
<dbReference type="HAMAP" id="MF_00291_B">
    <property type="entry name" value="Ribosomal_uS2_B"/>
    <property type="match status" value="1"/>
</dbReference>
<dbReference type="GO" id="GO:0005763">
    <property type="term" value="C:mitochondrial small ribosomal subunit"/>
    <property type="evidence" value="ECO:0007669"/>
    <property type="project" value="UniProtKB-ARBA"/>
</dbReference>
<dbReference type="SUPFAM" id="SSF52313">
    <property type="entry name" value="Ribosomal protein S2"/>
    <property type="match status" value="1"/>
</dbReference>
<evidence type="ECO:0000313" key="10">
    <source>
        <dbReference type="EMBL" id="JAI65860.1"/>
    </source>
</evidence>
<dbReference type="AlphaFoldDB" id="A0A0P4WVB6"/>
<evidence type="ECO:0000256" key="9">
    <source>
        <dbReference type="SAM" id="MobiDB-lite"/>
    </source>
</evidence>
<comment type="subcellular location">
    <subcellularLocation>
        <location evidence="1">Mitochondrion</location>
    </subcellularLocation>
</comment>